<feature type="repeat" description="WD" evidence="3">
    <location>
        <begin position="145"/>
        <end position="186"/>
    </location>
</feature>
<dbReference type="PROSITE" id="PS50011">
    <property type="entry name" value="PROTEIN_KINASE_DOM"/>
    <property type="match status" value="1"/>
</dbReference>
<dbReference type="GO" id="GO:0005634">
    <property type="term" value="C:nucleus"/>
    <property type="evidence" value="ECO:0007669"/>
    <property type="project" value="TreeGrafter"/>
</dbReference>
<evidence type="ECO:0000256" key="1">
    <source>
        <dbReference type="ARBA" id="ARBA00022574"/>
    </source>
</evidence>
<dbReference type="InterPro" id="IPR001680">
    <property type="entry name" value="WD40_rpt"/>
</dbReference>
<feature type="repeat" description="WD" evidence="3">
    <location>
        <begin position="16"/>
        <end position="48"/>
    </location>
</feature>
<comment type="caution">
    <text evidence="5">The sequence shown here is derived from an EMBL/GenBank/DDBJ whole genome shotgun (WGS) entry which is preliminary data.</text>
</comment>
<dbReference type="Proteomes" id="UP000663861">
    <property type="component" value="Unassembled WGS sequence"/>
</dbReference>
<evidence type="ECO:0000256" key="3">
    <source>
        <dbReference type="PROSITE-ProRule" id="PRU00221"/>
    </source>
</evidence>
<evidence type="ECO:0000256" key="2">
    <source>
        <dbReference type="ARBA" id="ARBA00022737"/>
    </source>
</evidence>
<keyword evidence="1 3" id="KW-0853">WD repeat</keyword>
<dbReference type="PANTHER" id="PTHR22847">
    <property type="entry name" value="WD40 REPEAT PROTEIN"/>
    <property type="match status" value="1"/>
</dbReference>
<evidence type="ECO:0000313" key="5">
    <source>
        <dbReference type="EMBL" id="CAE6532542.1"/>
    </source>
</evidence>
<dbReference type="SMART" id="SM00220">
    <property type="entry name" value="S_TKc"/>
    <property type="match status" value="1"/>
</dbReference>
<sequence length="622" mass="68271">MSHHKPIGSHQPTVAYEGHKDVVSSVTFSPDSKSIASASWDKTIRIWDTHSLAPIGEPLEGHADLIYSASYSPLGNVVASGSWDHTIRLWDAATGQRIGEPLKGHTGAVNSVAFSPNGNSIATGSEDKTIRLWDVAKRNQTSKPFKGPTSCVRSLAFSPDGTHITSGTIDAAVCVWNVERGVMVIGPLTGHAYSAESVIFSLDGSRIISGSSDKSLILWDGRSGKIIGKPYEGHTDVVTSVAISPNGVYIASGSYDRTVRVWDLRNGRQMDEVFKQHRGRVNSVAFSPSSRHIVSGSSDHAAIKWDMYSMNLDIEPARRDMIGEDIVQIDQQMSMQDMFNLLLDHGCVDLSSQMNINQVTTLPVAGGGFGDIWRGELHDGTIVAIKAWRESLIEQCNYTILKRATREIYNWSKMKHNNIHQLMGVVIFKERSLGMVSEWMGNGNLHEYMRKNPNADRYHLSVQVTSGLAYMHSHGMIHGDIKASNVLVSSDGMAKLTDFGLSIMSESSVVFSSTTAKAGTIRWAAPELLLEESPKSEGSDVYALAMTILEIFTGGVPYQECKRDINVLNMVNKGILPSRPTHQFSTSPRGDQVWNLLVSCWIRDPALRPKANQVTESVRHLA</sequence>
<dbReference type="SUPFAM" id="SSF56112">
    <property type="entry name" value="Protein kinase-like (PK-like)"/>
    <property type="match status" value="1"/>
</dbReference>
<dbReference type="Gene3D" id="1.10.510.10">
    <property type="entry name" value="Transferase(Phosphotransferase) domain 1"/>
    <property type="match status" value="1"/>
</dbReference>
<dbReference type="SUPFAM" id="SSF50978">
    <property type="entry name" value="WD40 repeat-like"/>
    <property type="match status" value="1"/>
</dbReference>
<name>A0A8H3DIN0_9AGAM</name>
<dbReference type="InterPro" id="IPR020472">
    <property type="entry name" value="WD40_PAC1"/>
</dbReference>
<dbReference type="InterPro" id="IPR011009">
    <property type="entry name" value="Kinase-like_dom_sf"/>
</dbReference>
<feature type="repeat" description="WD" evidence="3">
    <location>
        <begin position="188"/>
        <end position="229"/>
    </location>
</feature>
<dbReference type="PROSITE" id="PS00678">
    <property type="entry name" value="WD_REPEATS_1"/>
    <property type="match status" value="4"/>
</dbReference>
<keyword evidence="2" id="KW-0677">Repeat</keyword>
<dbReference type="EMBL" id="CAJMWY010004459">
    <property type="protein sequence ID" value="CAE6532542.1"/>
    <property type="molecule type" value="Genomic_DNA"/>
</dbReference>
<feature type="domain" description="Protein kinase" evidence="4">
    <location>
        <begin position="358"/>
        <end position="622"/>
    </location>
</feature>
<dbReference type="GO" id="GO:1990234">
    <property type="term" value="C:transferase complex"/>
    <property type="evidence" value="ECO:0007669"/>
    <property type="project" value="UniProtKB-ARBA"/>
</dbReference>
<dbReference type="PANTHER" id="PTHR22847:SF637">
    <property type="entry name" value="WD REPEAT DOMAIN 5B"/>
    <property type="match status" value="1"/>
</dbReference>
<dbReference type="PROSITE" id="PS50082">
    <property type="entry name" value="WD_REPEATS_2"/>
    <property type="match status" value="7"/>
</dbReference>
<dbReference type="InterPro" id="IPR036322">
    <property type="entry name" value="WD40_repeat_dom_sf"/>
</dbReference>
<proteinExistence type="predicted"/>
<reference evidence="5" key="1">
    <citation type="submission" date="2021-01" db="EMBL/GenBank/DDBJ databases">
        <authorList>
            <person name="Kaushik A."/>
        </authorList>
    </citation>
    <scope>NUCLEOTIDE SEQUENCE</scope>
    <source>
        <strain evidence="5">AG4-RS23</strain>
    </source>
</reference>
<dbReference type="PROSITE" id="PS50294">
    <property type="entry name" value="WD_REPEATS_REGION"/>
    <property type="match status" value="7"/>
</dbReference>
<feature type="repeat" description="WD" evidence="3">
    <location>
        <begin position="102"/>
        <end position="143"/>
    </location>
</feature>
<dbReference type="Pfam" id="PF00400">
    <property type="entry name" value="WD40"/>
    <property type="match status" value="7"/>
</dbReference>
<dbReference type="Pfam" id="PF07714">
    <property type="entry name" value="PK_Tyr_Ser-Thr"/>
    <property type="match status" value="1"/>
</dbReference>
<organism evidence="5 6">
    <name type="scientific">Rhizoctonia solani</name>
    <dbReference type="NCBI Taxonomy" id="456999"/>
    <lineage>
        <taxon>Eukaryota</taxon>
        <taxon>Fungi</taxon>
        <taxon>Dikarya</taxon>
        <taxon>Basidiomycota</taxon>
        <taxon>Agaricomycotina</taxon>
        <taxon>Agaricomycetes</taxon>
        <taxon>Cantharellales</taxon>
        <taxon>Ceratobasidiaceae</taxon>
        <taxon>Rhizoctonia</taxon>
    </lineage>
</organism>
<dbReference type="PROSITE" id="PS00108">
    <property type="entry name" value="PROTEIN_KINASE_ST"/>
    <property type="match status" value="1"/>
</dbReference>
<dbReference type="InterPro" id="IPR001245">
    <property type="entry name" value="Ser-Thr/Tyr_kinase_cat_dom"/>
</dbReference>
<protein>
    <recommendedName>
        <fullName evidence="4">Protein kinase domain-containing protein</fullName>
    </recommendedName>
</protein>
<gene>
    <name evidence="5" type="ORF">RDB_LOCUS177262</name>
</gene>
<evidence type="ECO:0000259" key="4">
    <source>
        <dbReference type="PROSITE" id="PS50011"/>
    </source>
</evidence>
<dbReference type="PRINTS" id="PR00320">
    <property type="entry name" value="GPROTEINBRPT"/>
</dbReference>
<dbReference type="SMART" id="SM00320">
    <property type="entry name" value="WD40"/>
    <property type="match status" value="7"/>
</dbReference>
<dbReference type="InterPro" id="IPR008271">
    <property type="entry name" value="Ser/Thr_kinase_AS"/>
</dbReference>
<dbReference type="CDD" id="cd00200">
    <property type="entry name" value="WD40"/>
    <property type="match status" value="1"/>
</dbReference>
<dbReference type="Gene3D" id="2.130.10.10">
    <property type="entry name" value="YVTN repeat-like/Quinoprotein amine dehydrogenase"/>
    <property type="match status" value="2"/>
</dbReference>
<dbReference type="InterPro" id="IPR000719">
    <property type="entry name" value="Prot_kinase_dom"/>
</dbReference>
<dbReference type="InterPro" id="IPR015943">
    <property type="entry name" value="WD40/YVTN_repeat-like_dom_sf"/>
</dbReference>
<accession>A0A8H3DIN0</accession>
<dbReference type="GO" id="GO:0004672">
    <property type="term" value="F:protein kinase activity"/>
    <property type="evidence" value="ECO:0007669"/>
    <property type="project" value="InterPro"/>
</dbReference>
<dbReference type="AlphaFoldDB" id="A0A8H3DIN0"/>
<feature type="repeat" description="WD" evidence="3">
    <location>
        <begin position="59"/>
        <end position="100"/>
    </location>
</feature>
<feature type="repeat" description="WD" evidence="3">
    <location>
        <begin position="274"/>
        <end position="307"/>
    </location>
</feature>
<dbReference type="InterPro" id="IPR019775">
    <property type="entry name" value="WD40_repeat_CS"/>
</dbReference>
<evidence type="ECO:0000313" key="6">
    <source>
        <dbReference type="Proteomes" id="UP000663861"/>
    </source>
</evidence>
<feature type="repeat" description="WD" evidence="3">
    <location>
        <begin position="231"/>
        <end position="272"/>
    </location>
</feature>
<dbReference type="GO" id="GO:0005524">
    <property type="term" value="F:ATP binding"/>
    <property type="evidence" value="ECO:0007669"/>
    <property type="project" value="InterPro"/>
</dbReference>